<dbReference type="Gene3D" id="1.20.1250.20">
    <property type="entry name" value="MFS general substrate transporter like domains"/>
    <property type="match status" value="1"/>
</dbReference>
<evidence type="ECO:0000256" key="6">
    <source>
        <dbReference type="SAM" id="MobiDB-lite"/>
    </source>
</evidence>
<accession>A0A443HX57</accession>
<keyword evidence="4 7" id="KW-1133">Transmembrane helix</keyword>
<comment type="caution">
    <text evidence="9">The sequence shown here is derived from an EMBL/GenBank/DDBJ whole genome shotgun (WGS) entry which is preliminary data.</text>
</comment>
<dbReference type="PANTHER" id="PTHR23504">
    <property type="entry name" value="MAJOR FACILITATOR SUPERFAMILY DOMAIN-CONTAINING PROTEIN 10"/>
    <property type="match status" value="1"/>
</dbReference>
<comment type="subcellular location">
    <subcellularLocation>
        <location evidence="1">Membrane</location>
        <topology evidence="1">Multi-pass membrane protein</topology>
    </subcellularLocation>
</comment>
<keyword evidence="10" id="KW-1185">Reference proteome</keyword>
<dbReference type="GO" id="GO:0016020">
    <property type="term" value="C:membrane"/>
    <property type="evidence" value="ECO:0007669"/>
    <property type="project" value="UniProtKB-SubCell"/>
</dbReference>
<reference evidence="9 10" key="1">
    <citation type="journal article" date="2018" name="Front. Microbiol.">
        <title>Genomic and genetic insights into a cosmopolitan fungus, Paecilomyces variotii (Eurotiales).</title>
        <authorList>
            <person name="Urquhart A.S."/>
            <person name="Mondo S.J."/>
            <person name="Makela M.R."/>
            <person name="Hane J.K."/>
            <person name="Wiebenga A."/>
            <person name="He G."/>
            <person name="Mihaltcheva S."/>
            <person name="Pangilinan J."/>
            <person name="Lipzen A."/>
            <person name="Barry K."/>
            <person name="de Vries R.P."/>
            <person name="Grigoriev I.V."/>
            <person name="Idnurm A."/>
        </authorList>
    </citation>
    <scope>NUCLEOTIDE SEQUENCE [LARGE SCALE GENOMIC DNA]</scope>
    <source>
        <strain evidence="9 10">CBS 101075</strain>
    </source>
</reference>
<dbReference type="SUPFAM" id="SSF103473">
    <property type="entry name" value="MFS general substrate transporter"/>
    <property type="match status" value="1"/>
</dbReference>
<name>A0A443HX57_BYSSP</name>
<evidence type="ECO:0000256" key="3">
    <source>
        <dbReference type="ARBA" id="ARBA00022692"/>
    </source>
</evidence>
<dbReference type="CDD" id="cd17330">
    <property type="entry name" value="MFS_SLC46_TetA_like"/>
    <property type="match status" value="1"/>
</dbReference>
<dbReference type="AlphaFoldDB" id="A0A443HX57"/>
<dbReference type="GO" id="GO:0022857">
    <property type="term" value="F:transmembrane transporter activity"/>
    <property type="evidence" value="ECO:0007669"/>
    <property type="project" value="InterPro"/>
</dbReference>
<feature type="region of interest" description="Disordered" evidence="6">
    <location>
        <begin position="267"/>
        <end position="293"/>
    </location>
</feature>
<dbReference type="Pfam" id="PF07690">
    <property type="entry name" value="MFS_1"/>
    <property type="match status" value="1"/>
</dbReference>
<feature type="compositionally biased region" description="Acidic residues" evidence="6">
    <location>
        <begin position="518"/>
        <end position="528"/>
    </location>
</feature>
<feature type="transmembrane region" description="Helical" evidence="7">
    <location>
        <begin position="359"/>
        <end position="379"/>
    </location>
</feature>
<evidence type="ECO:0000256" key="7">
    <source>
        <dbReference type="SAM" id="Phobius"/>
    </source>
</evidence>
<dbReference type="RefSeq" id="XP_028486054.1">
    <property type="nucleotide sequence ID" value="XM_028630470.1"/>
</dbReference>
<feature type="transmembrane region" description="Helical" evidence="7">
    <location>
        <begin position="144"/>
        <end position="165"/>
    </location>
</feature>
<organism evidence="9 10">
    <name type="scientific">Byssochlamys spectabilis</name>
    <name type="common">Paecilomyces variotii</name>
    <dbReference type="NCBI Taxonomy" id="264951"/>
    <lineage>
        <taxon>Eukaryota</taxon>
        <taxon>Fungi</taxon>
        <taxon>Dikarya</taxon>
        <taxon>Ascomycota</taxon>
        <taxon>Pezizomycotina</taxon>
        <taxon>Eurotiomycetes</taxon>
        <taxon>Eurotiomycetidae</taxon>
        <taxon>Eurotiales</taxon>
        <taxon>Thermoascaceae</taxon>
        <taxon>Paecilomyces</taxon>
    </lineage>
</organism>
<feature type="region of interest" description="Disordered" evidence="6">
    <location>
        <begin position="515"/>
        <end position="539"/>
    </location>
</feature>
<keyword evidence="3 7" id="KW-0812">Transmembrane</keyword>
<dbReference type="PROSITE" id="PS50850">
    <property type="entry name" value="MFS"/>
    <property type="match status" value="1"/>
</dbReference>
<evidence type="ECO:0000256" key="4">
    <source>
        <dbReference type="ARBA" id="ARBA00022989"/>
    </source>
</evidence>
<feature type="transmembrane region" description="Helical" evidence="7">
    <location>
        <begin position="52"/>
        <end position="71"/>
    </location>
</feature>
<dbReference type="OrthoDB" id="10262656at2759"/>
<feature type="transmembrane region" description="Helical" evidence="7">
    <location>
        <begin position="83"/>
        <end position="100"/>
    </location>
</feature>
<dbReference type="VEuPathDB" id="FungiDB:C8Q69DRAFT_465179"/>
<evidence type="ECO:0000313" key="9">
    <source>
        <dbReference type="EMBL" id="RWQ96409.1"/>
    </source>
</evidence>
<dbReference type="InterPro" id="IPR036259">
    <property type="entry name" value="MFS_trans_sf"/>
</dbReference>
<dbReference type="GeneID" id="39599747"/>
<dbReference type="PANTHER" id="PTHR23504:SF8">
    <property type="entry name" value="TRANSPORTER, PUTATIVE (AFU_ORTHOLOGUE AFUA_1G03730)-RELATED"/>
    <property type="match status" value="1"/>
</dbReference>
<sequence>MLKRKQPQLPVRQLVILSICRFAEPVVLTSVLPYLPEMIESVGVAKSEVAKWVGITSAVVAGCQCIMGVPWGTASDYLGRKPVILLGLTFTMIFSLMFGFSRTLTSLIVARAFQGLMNGNVGIIRTMVAEMVPEKELQPRAFSVMPLVWTIGSIFGPAFGGALANPAEKHPTIFGGSEFLKKYPFALPNIASAILFVVGITTGFLFMKETLATRKNSRDYGLILGQVLTSACTGSRSRRRSAHPVKRLDDDETTALLAGDEEVDEEDFYQESQVQGPTTPQKNQNSGKAKRPSWGQVLTPQSILVLIAYAMLAMHSMAFDSLFPVFLHYRPQNLEGNPDVNLPFKFAGGFGVDSQTIGILYTLIGVIGMFVQFLVFPAAAKRYGVLNCLKVTSIIFPILHVITPFIVLLSDPIRNFAVFLLMLFKLFCVIFSFPSCTILLTNSASSLNILGTLNGVGTSVSAIGRASGPALVGATFSFGVEKGYMIIPWWTLAFVGALSAIPVFWIKETDGFMANSQDEQDDSDDDNNEYNHDHESPRR</sequence>
<feature type="transmembrane region" description="Helical" evidence="7">
    <location>
        <begin position="416"/>
        <end position="440"/>
    </location>
</feature>
<feature type="transmembrane region" description="Helical" evidence="7">
    <location>
        <begin position="486"/>
        <end position="506"/>
    </location>
</feature>
<evidence type="ECO:0000256" key="1">
    <source>
        <dbReference type="ARBA" id="ARBA00004141"/>
    </source>
</evidence>
<dbReference type="Proteomes" id="UP000283841">
    <property type="component" value="Unassembled WGS sequence"/>
</dbReference>
<protein>
    <submittedName>
        <fullName evidence="9">Permease of the major facilitator superfamily</fullName>
    </submittedName>
</protein>
<feature type="compositionally biased region" description="Polar residues" evidence="6">
    <location>
        <begin position="270"/>
        <end position="287"/>
    </location>
</feature>
<feature type="transmembrane region" description="Helical" evidence="7">
    <location>
        <begin position="447"/>
        <end position="466"/>
    </location>
</feature>
<feature type="transmembrane region" description="Helical" evidence="7">
    <location>
        <begin position="185"/>
        <end position="207"/>
    </location>
</feature>
<keyword evidence="2" id="KW-0813">Transport</keyword>
<evidence type="ECO:0000256" key="5">
    <source>
        <dbReference type="ARBA" id="ARBA00023136"/>
    </source>
</evidence>
<dbReference type="InterPro" id="IPR020846">
    <property type="entry name" value="MFS_dom"/>
</dbReference>
<keyword evidence="5 7" id="KW-0472">Membrane</keyword>
<feature type="transmembrane region" description="Helical" evidence="7">
    <location>
        <begin position="297"/>
        <end position="319"/>
    </location>
</feature>
<dbReference type="InterPro" id="IPR011701">
    <property type="entry name" value="MFS"/>
</dbReference>
<dbReference type="EMBL" id="RCNU01000004">
    <property type="protein sequence ID" value="RWQ96409.1"/>
    <property type="molecule type" value="Genomic_DNA"/>
</dbReference>
<evidence type="ECO:0000259" key="8">
    <source>
        <dbReference type="PROSITE" id="PS50850"/>
    </source>
</evidence>
<evidence type="ECO:0000256" key="2">
    <source>
        <dbReference type="ARBA" id="ARBA00022448"/>
    </source>
</evidence>
<feature type="transmembrane region" description="Helical" evidence="7">
    <location>
        <begin position="391"/>
        <end position="410"/>
    </location>
</feature>
<evidence type="ECO:0000313" key="10">
    <source>
        <dbReference type="Proteomes" id="UP000283841"/>
    </source>
</evidence>
<feature type="compositionally biased region" description="Basic and acidic residues" evidence="6">
    <location>
        <begin position="529"/>
        <end position="539"/>
    </location>
</feature>
<gene>
    <name evidence="9" type="ORF">C8Q69DRAFT_465179</name>
</gene>
<proteinExistence type="predicted"/>
<feature type="domain" description="Major facilitator superfamily (MFS) profile" evidence="8">
    <location>
        <begin position="13"/>
        <end position="511"/>
    </location>
</feature>